<keyword evidence="2" id="KW-1185">Reference proteome</keyword>
<gene>
    <name evidence="1" type="ORF">DIABBA_LOCUS937</name>
</gene>
<dbReference type="EMBL" id="OU898276">
    <property type="protein sequence ID" value="CAG9826857.1"/>
    <property type="molecule type" value="Genomic_DNA"/>
</dbReference>
<evidence type="ECO:0000313" key="1">
    <source>
        <dbReference type="EMBL" id="CAG9826857.1"/>
    </source>
</evidence>
<proteinExistence type="predicted"/>
<dbReference type="Proteomes" id="UP001153709">
    <property type="component" value="Chromosome 1"/>
</dbReference>
<sequence length="132" mass="15693">MEVEDIMCDQSILHPEVNVQFDSKAPYPVIPARHIDISVFFKIKLNFSKATQDNCMRLFISAIWFSLVFTEREKYNFLRLIMQEKVEGRRGSGRRKCFWLKNVRDWTGMDTHSILRTYQDREQFAVVIANLQ</sequence>
<name>A0A9N9SMS1_DIABA</name>
<reference evidence="1" key="1">
    <citation type="submission" date="2022-01" db="EMBL/GenBank/DDBJ databases">
        <authorList>
            <person name="King R."/>
        </authorList>
    </citation>
    <scope>NUCLEOTIDE SEQUENCE</scope>
</reference>
<organism evidence="1 2">
    <name type="scientific">Diabrotica balteata</name>
    <name type="common">Banded cucumber beetle</name>
    <dbReference type="NCBI Taxonomy" id="107213"/>
    <lineage>
        <taxon>Eukaryota</taxon>
        <taxon>Metazoa</taxon>
        <taxon>Ecdysozoa</taxon>
        <taxon>Arthropoda</taxon>
        <taxon>Hexapoda</taxon>
        <taxon>Insecta</taxon>
        <taxon>Pterygota</taxon>
        <taxon>Neoptera</taxon>
        <taxon>Endopterygota</taxon>
        <taxon>Coleoptera</taxon>
        <taxon>Polyphaga</taxon>
        <taxon>Cucujiformia</taxon>
        <taxon>Chrysomeloidea</taxon>
        <taxon>Chrysomelidae</taxon>
        <taxon>Galerucinae</taxon>
        <taxon>Diabroticina</taxon>
        <taxon>Diabroticites</taxon>
        <taxon>Diabrotica</taxon>
    </lineage>
</organism>
<dbReference type="AlphaFoldDB" id="A0A9N9SMS1"/>
<protein>
    <submittedName>
        <fullName evidence="1">Uncharacterized protein</fullName>
    </submittedName>
</protein>
<evidence type="ECO:0000313" key="2">
    <source>
        <dbReference type="Proteomes" id="UP001153709"/>
    </source>
</evidence>
<accession>A0A9N9SMS1</accession>